<name>A0A2P8CZQ0_9BACT</name>
<evidence type="ECO:0000313" key="1">
    <source>
        <dbReference type="EMBL" id="PSK90443.1"/>
    </source>
</evidence>
<gene>
    <name evidence="1" type="ORF">B0I18_108174</name>
</gene>
<reference evidence="1 2" key="1">
    <citation type="submission" date="2018-03" db="EMBL/GenBank/DDBJ databases">
        <title>Genomic Encyclopedia of Type Strains, Phase III (KMG-III): the genomes of soil and plant-associated and newly described type strains.</title>
        <authorList>
            <person name="Whitman W."/>
        </authorList>
    </citation>
    <scope>NUCLEOTIDE SEQUENCE [LARGE SCALE GENOMIC DNA]</scope>
    <source>
        <strain evidence="1 2">CGMCC 1.12700</strain>
    </source>
</reference>
<dbReference type="Pfam" id="PF03597">
    <property type="entry name" value="FixS"/>
    <property type="match status" value="1"/>
</dbReference>
<dbReference type="OrthoDB" id="9802763at2"/>
<accession>A0A2P8CZQ0</accession>
<sequence length="57" mass="6455">MIVIIFLLSASLLVALFFLGAYLWSVCSGQFDDDYAPAHRIFFEDSNNNDTAHNNEK</sequence>
<dbReference type="InterPro" id="IPR004714">
    <property type="entry name" value="Cyt_oxidase_maturation_cbb3"/>
</dbReference>
<proteinExistence type="predicted"/>
<evidence type="ECO:0000313" key="2">
    <source>
        <dbReference type="Proteomes" id="UP000240572"/>
    </source>
</evidence>
<dbReference type="NCBIfam" id="TIGR00847">
    <property type="entry name" value="ccoS"/>
    <property type="match status" value="1"/>
</dbReference>
<comment type="caution">
    <text evidence="1">The sequence shown here is derived from an EMBL/GenBank/DDBJ whole genome shotgun (WGS) entry which is preliminary data.</text>
</comment>
<dbReference type="Proteomes" id="UP000240572">
    <property type="component" value="Unassembled WGS sequence"/>
</dbReference>
<organism evidence="1 2">
    <name type="scientific">Taibaiella chishuiensis</name>
    <dbReference type="NCBI Taxonomy" id="1434707"/>
    <lineage>
        <taxon>Bacteria</taxon>
        <taxon>Pseudomonadati</taxon>
        <taxon>Bacteroidota</taxon>
        <taxon>Chitinophagia</taxon>
        <taxon>Chitinophagales</taxon>
        <taxon>Chitinophagaceae</taxon>
        <taxon>Taibaiella</taxon>
    </lineage>
</organism>
<dbReference type="AlphaFoldDB" id="A0A2P8CZQ0"/>
<protein>
    <submittedName>
        <fullName evidence="1">Cbb3-type cytochrome oxidase maturation protein</fullName>
    </submittedName>
</protein>
<keyword evidence="2" id="KW-1185">Reference proteome</keyword>
<dbReference type="EMBL" id="PYGD01000008">
    <property type="protein sequence ID" value="PSK90443.1"/>
    <property type="molecule type" value="Genomic_DNA"/>
</dbReference>
<dbReference type="RefSeq" id="WP_106524346.1">
    <property type="nucleotide sequence ID" value="NZ_PYGD01000008.1"/>
</dbReference>